<dbReference type="Proteomes" id="UP000271974">
    <property type="component" value="Unassembled WGS sequence"/>
</dbReference>
<name>A0A433SWD1_ELYCH</name>
<evidence type="ECO:0000313" key="3">
    <source>
        <dbReference type="Proteomes" id="UP000271974"/>
    </source>
</evidence>
<accession>A0A433SWD1</accession>
<dbReference type="AlphaFoldDB" id="A0A433SWD1"/>
<evidence type="ECO:0000313" key="2">
    <source>
        <dbReference type="EMBL" id="RUS73597.1"/>
    </source>
</evidence>
<dbReference type="EMBL" id="RQTK01000919">
    <property type="protein sequence ID" value="RUS73597.1"/>
    <property type="molecule type" value="Genomic_DNA"/>
</dbReference>
<sequence length="222" mass="25309">MNASREPLPPVNNALLPDIYNKLDAGTIQKTRQANTVLDMRLSVQQKLIAKYRQEAKRMLQSQKVSAFADLSRIAQKLPSKLDEPNLDSVKISKRLSQRGYMTGKNVEIVCHRCYIHHLPTKRRFYVAEAKTSPPNMFGISDNHSPLLEKTEPNSDVGKNVSSTQPTDRWEARANTFQRSPQANHHSQIHCSPDHQIKGKPEQGDIQIRSFRSNLNMRKENS</sequence>
<reference evidence="2 3" key="1">
    <citation type="submission" date="2019-01" db="EMBL/GenBank/DDBJ databases">
        <title>A draft genome assembly of the solar-powered sea slug Elysia chlorotica.</title>
        <authorList>
            <person name="Cai H."/>
            <person name="Li Q."/>
            <person name="Fang X."/>
            <person name="Li J."/>
            <person name="Curtis N.E."/>
            <person name="Altenburger A."/>
            <person name="Shibata T."/>
            <person name="Feng M."/>
            <person name="Maeda T."/>
            <person name="Schwartz J.A."/>
            <person name="Shigenobu S."/>
            <person name="Lundholm N."/>
            <person name="Nishiyama T."/>
            <person name="Yang H."/>
            <person name="Hasebe M."/>
            <person name="Li S."/>
            <person name="Pierce S.K."/>
            <person name="Wang J."/>
        </authorList>
    </citation>
    <scope>NUCLEOTIDE SEQUENCE [LARGE SCALE GENOMIC DNA]</scope>
    <source>
        <strain evidence="2">EC2010</strain>
        <tissue evidence="2">Whole organism of an adult</tissue>
    </source>
</reference>
<protein>
    <submittedName>
        <fullName evidence="2">Uncharacterized protein</fullName>
    </submittedName>
</protein>
<gene>
    <name evidence="2" type="ORF">EGW08_018640</name>
</gene>
<keyword evidence="3" id="KW-1185">Reference proteome</keyword>
<feature type="compositionally biased region" description="Basic and acidic residues" evidence="1">
    <location>
        <begin position="192"/>
        <end position="203"/>
    </location>
</feature>
<feature type="region of interest" description="Disordered" evidence="1">
    <location>
        <begin position="177"/>
        <end position="205"/>
    </location>
</feature>
<organism evidence="2 3">
    <name type="scientific">Elysia chlorotica</name>
    <name type="common">Eastern emerald elysia</name>
    <name type="synonym">Sea slug</name>
    <dbReference type="NCBI Taxonomy" id="188477"/>
    <lineage>
        <taxon>Eukaryota</taxon>
        <taxon>Metazoa</taxon>
        <taxon>Spiralia</taxon>
        <taxon>Lophotrochozoa</taxon>
        <taxon>Mollusca</taxon>
        <taxon>Gastropoda</taxon>
        <taxon>Heterobranchia</taxon>
        <taxon>Euthyneura</taxon>
        <taxon>Panpulmonata</taxon>
        <taxon>Sacoglossa</taxon>
        <taxon>Placobranchoidea</taxon>
        <taxon>Plakobranchidae</taxon>
        <taxon>Elysia</taxon>
    </lineage>
</organism>
<proteinExistence type="predicted"/>
<feature type="compositionally biased region" description="Polar residues" evidence="1">
    <location>
        <begin position="177"/>
        <end position="190"/>
    </location>
</feature>
<comment type="caution">
    <text evidence="2">The sequence shown here is derived from an EMBL/GenBank/DDBJ whole genome shotgun (WGS) entry which is preliminary data.</text>
</comment>
<evidence type="ECO:0000256" key="1">
    <source>
        <dbReference type="SAM" id="MobiDB-lite"/>
    </source>
</evidence>
<dbReference type="OrthoDB" id="6062160at2759"/>